<dbReference type="AlphaFoldDB" id="A0AAI8MPB4"/>
<feature type="region of interest" description="Disordered" evidence="1">
    <location>
        <begin position="1"/>
        <end position="22"/>
    </location>
</feature>
<dbReference type="KEGG" id="hcb:HCBAA847_2040"/>
<dbReference type="RefSeq" id="WP_002955728.1">
    <property type="nucleotide sequence ID" value="NC_020555.1"/>
</dbReference>
<evidence type="ECO:0000313" key="2">
    <source>
        <dbReference type="EMBL" id="BAM33258.1"/>
    </source>
</evidence>
<evidence type="ECO:0000313" key="4">
    <source>
        <dbReference type="Proteomes" id="UP000005755"/>
    </source>
</evidence>
<organism evidence="2 5">
    <name type="scientific">Helicobacter cinaedi CCUG 18818 = ATCC BAA-847</name>
    <dbReference type="NCBI Taxonomy" id="537971"/>
    <lineage>
        <taxon>Bacteria</taxon>
        <taxon>Pseudomonadati</taxon>
        <taxon>Campylobacterota</taxon>
        <taxon>Epsilonproteobacteria</taxon>
        <taxon>Campylobacterales</taxon>
        <taxon>Helicobacteraceae</taxon>
        <taxon>Helicobacter</taxon>
    </lineage>
</organism>
<evidence type="ECO:0000313" key="5">
    <source>
        <dbReference type="Proteomes" id="UP000006036"/>
    </source>
</evidence>
<keyword evidence="4" id="KW-1185">Reference proteome</keyword>
<feature type="compositionally biased region" description="Polar residues" evidence="1">
    <location>
        <begin position="1"/>
        <end position="16"/>
    </location>
</feature>
<dbReference type="Proteomes" id="UP000006036">
    <property type="component" value="Chromosome 1"/>
</dbReference>
<dbReference type="Proteomes" id="UP000005755">
    <property type="component" value="Unassembled WGS sequence"/>
</dbReference>
<dbReference type="EMBL" id="DS990391">
    <property type="protein sequence ID" value="EFR45899.1"/>
    <property type="molecule type" value="Genomic_DNA"/>
</dbReference>
<gene>
    <name evidence="2" type="ORF">HCBAA847_2040</name>
    <name evidence="3" type="ORF">HCCG_00445</name>
</gene>
<dbReference type="EMBL" id="AP012492">
    <property type="protein sequence ID" value="BAM33258.1"/>
    <property type="molecule type" value="Genomic_DNA"/>
</dbReference>
<accession>A0AAI8MPB4</accession>
<reference evidence="2 5" key="2">
    <citation type="journal article" date="2012" name="J. Bacteriol.">
        <title>Complete Genome Sequence of Helicobacter cinaedi Type Strain ATCC BAA-847.</title>
        <authorList>
            <person name="Miyoshi-Akiyama T."/>
            <person name="Takeshita N."/>
            <person name="Ohmagari N."/>
            <person name="Kirikae T."/>
        </authorList>
    </citation>
    <scope>NUCLEOTIDE SEQUENCE [LARGE SCALE GENOMIC DNA]</scope>
    <source>
        <strain evidence="2 5">ATCC BAA-847</strain>
    </source>
</reference>
<reference evidence="3" key="1">
    <citation type="submission" date="2008-08" db="EMBL/GenBank/DDBJ databases">
        <title>Annotation of Helicobacter cinaedi strain CCUG 18818.</title>
        <authorList>
            <consortium name="The Broad Institute Genome Sequencing Platform"/>
            <person name="Fox J.G."/>
            <person name="Shen Z."/>
            <person name="Charoenlap N."/>
            <person name="Schauer D.B."/>
            <person name="Ward D."/>
            <person name="Mehta T."/>
            <person name="Young S."/>
            <person name="Jaffe D."/>
            <person name="Gnerre S."/>
            <person name="Berlin A."/>
            <person name="Heiman D."/>
            <person name="Hepburn T."/>
            <person name="Shea T."/>
            <person name="Sykes S."/>
            <person name="Alvarado L."/>
            <person name="Kodira C."/>
            <person name="Borodovsky M."/>
            <person name="Lander E."/>
            <person name="Galagan J."/>
            <person name="Nusbaum C."/>
            <person name="Birren B."/>
        </authorList>
    </citation>
    <scope>NUCLEOTIDE SEQUENCE</scope>
    <source>
        <strain evidence="3">CCUG 18818</strain>
    </source>
</reference>
<evidence type="ECO:0000313" key="3">
    <source>
        <dbReference type="EMBL" id="EFR45899.1"/>
    </source>
</evidence>
<sequence>MIKQSNNIGQSTPLKQQESHKQNKEFLQYAKDFATQMQEEVKKLSFVMQHIIKVKNARII</sequence>
<reference evidence="4" key="4">
    <citation type="journal article" date="2014" name="Genome Announc.">
        <title>Draft genome sequences of six enterohepatic helicobacter species isolated from humans and one from rhesus macaques.</title>
        <authorList>
            <person name="Shen Z."/>
            <person name="Sheh A."/>
            <person name="Young S.K."/>
            <person name="Abouelliel A."/>
            <person name="Ward D.V."/>
            <person name="Earl A.M."/>
            <person name="Fox J.G."/>
        </authorList>
    </citation>
    <scope>NUCLEOTIDE SEQUENCE [LARGE SCALE GENOMIC DNA]</scope>
    <source>
        <strain evidence="4">CCUG 18818</strain>
    </source>
</reference>
<evidence type="ECO:0000256" key="1">
    <source>
        <dbReference type="SAM" id="MobiDB-lite"/>
    </source>
</evidence>
<protein>
    <submittedName>
        <fullName evidence="2">Uncharacterized protein</fullName>
    </submittedName>
</protein>
<reference evidence="2" key="3">
    <citation type="submission" date="2012-07" db="EMBL/GenBank/DDBJ databases">
        <authorList>
            <person name="Akiyama T."/>
            <person name="Takeshita N."/>
            <person name="Ohmagari N."/>
            <person name="Kirikae T."/>
        </authorList>
    </citation>
    <scope>NUCLEOTIDE SEQUENCE</scope>
    <source>
        <strain evidence="2">ATCC BAA-847</strain>
    </source>
</reference>
<name>A0AAI8MPB4_9HELI</name>
<proteinExistence type="predicted"/>